<dbReference type="AlphaFoldDB" id="A0AAV5T310"/>
<evidence type="ECO:0008006" key="5">
    <source>
        <dbReference type="Google" id="ProtNLM"/>
    </source>
</evidence>
<evidence type="ECO:0000256" key="1">
    <source>
        <dbReference type="SAM" id="MobiDB-lite"/>
    </source>
</evidence>
<feature type="transmembrane region" description="Helical" evidence="2">
    <location>
        <begin position="247"/>
        <end position="265"/>
    </location>
</feature>
<organism evidence="3 4">
    <name type="scientific">Pristionchus entomophagus</name>
    <dbReference type="NCBI Taxonomy" id="358040"/>
    <lineage>
        <taxon>Eukaryota</taxon>
        <taxon>Metazoa</taxon>
        <taxon>Ecdysozoa</taxon>
        <taxon>Nematoda</taxon>
        <taxon>Chromadorea</taxon>
        <taxon>Rhabditida</taxon>
        <taxon>Rhabditina</taxon>
        <taxon>Diplogasteromorpha</taxon>
        <taxon>Diplogasteroidea</taxon>
        <taxon>Neodiplogasteridae</taxon>
        <taxon>Pristionchus</taxon>
    </lineage>
</organism>
<feature type="transmembrane region" description="Helical" evidence="2">
    <location>
        <begin position="43"/>
        <end position="64"/>
    </location>
</feature>
<dbReference type="EMBL" id="BTSX01000003">
    <property type="protein sequence ID" value="GMS89870.1"/>
    <property type="molecule type" value="Genomic_DNA"/>
</dbReference>
<name>A0AAV5T310_9BILA</name>
<feature type="transmembrane region" description="Helical" evidence="2">
    <location>
        <begin position="162"/>
        <end position="180"/>
    </location>
</feature>
<protein>
    <recommendedName>
        <fullName evidence="5">G protein-coupled receptor</fullName>
    </recommendedName>
</protein>
<evidence type="ECO:0000313" key="4">
    <source>
        <dbReference type="Proteomes" id="UP001432027"/>
    </source>
</evidence>
<dbReference type="Proteomes" id="UP001432027">
    <property type="component" value="Unassembled WGS sequence"/>
</dbReference>
<comment type="caution">
    <text evidence="3">The sequence shown here is derived from an EMBL/GenBank/DDBJ whole genome shotgun (WGS) entry which is preliminary data.</text>
</comment>
<reference evidence="3" key="1">
    <citation type="submission" date="2023-10" db="EMBL/GenBank/DDBJ databases">
        <title>Genome assembly of Pristionchus species.</title>
        <authorList>
            <person name="Yoshida K."/>
            <person name="Sommer R.J."/>
        </authorList>
    </citation>
    <scope>NUCLEOTIDE SEQUENCE</scope>
    <source>
        <strain evidence="3">RS0144</strain>
    </source>
</reference>
<keyword evidence="2" id="KW-0812">Transmembrane</keyword>
<gene>
    <name evidence="3" type="ORF">PENTCL1PPCAC_12045</name>
</gene>
<evidence type="ECO:0000313" key="3">
    <source>
        <dbReference type="EMBL" id="GMS89870.1"/>
    </source>
</evidence>
<keyword evidence="2" id="KW-1133">Transmembrane helix</keyword>
<keyword evidence="2" id="KW-0472">Membrane</keyword>
<feature type="region of interest" description="Disordered" evidence="1">
    <location>
        <begin position="295"/>
        <end position="322"/>
    </location>
</feature>
<sequence length="322" mass="36091">MEIMLLAARFIEIVTSLPGTALQVLTVMVLFRVKNYSFLLKTFLMLLVMSNIWFGLSNFISAIVTTMEATTFRFGFLVRSNSSFLEYMNFYAEHESNHALLTVLMSFCVVVIERTLSTYSTEFHDSYFSKKQSAWPILGLFILMVAGQIALQYLRFVSFTTAIELAIYCAFIILMLPVTIQSNVELKNSLLSAELAKKFQIKQNMKILKMITKVAKVMAVYAGSVVLLLLLPSTFPPQSTTAAVSEGLFYMGQGLLSIVLPISILKDRAVRSSLRTFSIFRSTVKVLTVRVADQSSTTSTVDPPNESGWRTNMSGPNRYTLT</sequence>
<feature type="transmembrane region" description="Helical" evidence="2">
    <location>
        <begin position="6"/>
        <end position="31"/>
    </location>
</feature>
<proteinExistence type="predicted"/>
<accession>A0AAV5T310</accession>
<feature type="transmembrane region" description="Helical" evidence="2">
    <location>
        <begin position="214"/>
        <end position="235"/>
    </location>
</feature>
<feature type="transmembrane region" description="Helical" evidence="2">
    <location>
        <begin position="137"/>
        <end position="156"/>
    </location>
</feature>
<evidence type="ECO:0000256" key="2">
    <source>
        <dbReference type="SAM" id="Phobius"/>
    </source>
</evidence>
<keyword evidence="4" id="KW-1185">Reference proteome</keyword>